<reference evidence="5" key="1">
    <citation type="submission" date="2022-07" db="EMBL/GenBank/DDBJ databases">
        <title>Genome Sequence of Physisporinus lineatus.</title>
        <authorList>
            <person name="Buettner E."/>
        </authorList>
    </citation>
    <scope>NUCLEOTIDE SEQUENCE</scope>
    <source>
        <strain evidence="5">VT162</strain>
    </source>
</reference>
<feature type="compositionally biased region" description="Low complexity" evidence="4">
    <location>
        <begin position="695"/>
        <end position="705"/>
    </location>
</feature>
<dbReference type="Gene3D" id="1.25.40.20">
    <property type="entry name" value="Ankyrin repeat-containing domain"/>
    <property type="match status" value="1"/>
</dbReference>
<feature type="region of interest" description="Disordered" evidence="4">
    <location>
        <begin position="772"/>
        <end position="872"/>
    </location>
</feature>
<feature type="compositionally biased region" description="Basic residues" evidence="4">
    <location>
        <begin position="1294"/>
        <end position="1303"/>
    </location>
</feature>
<name>A0AAD5V2F9_9APHY</name>
<evidence type="ECO:0000256" key="4">
    <source>
        <dbReference type="SAM" id="MobiDB-lite"/>
    </source>
</evidence>
<dbReference type="InterPro" id="IPR036770">
    <property type="entry name" value="Ankyrin_rpt-contain_sf"/>
</dbReference>
<feature type="repeat" description="ANK" evidence="3">
    <location>
        <begin position="104"/>
        <end position="136"/>
    </location>
</feature>
<feature type="compositionally biased region" description="Polar residues" evidence="4">
    <location>
        <begin position="393"/>
        <end position="441"/>
    </location>
</feature>
<feature type="compositionally biased region" description="Low complexity" evidence="4">
    <location>
        <begin position="660"/>
        <end position="681"/>
    </location>
</feature>
<feature type="compositionally biased region" description="Low complexity" evidence="4">
    <location>
        <begin position="363"/>
        <end position="377"/>
    </location>
</feature>
<comment type="caution">
    <text evidence="5">The sequence shown here is derived from an EMBL/GenBank/DDBJ whole genome shotgun (WGS) entry which is preliminary data.</text>
</comment>
<keyword evidence="2 3" id="KW-0040">ANK repeat</keyword>
<feature type="compositionally biased region" description="Basic and acidic residues" evidence="4">
    <location>
        <begin position="710"/>
        <end position="734"/>
    </location>
</feature>
<feature type="compositionally biased region" description="Acidic residues" evidence="4">
    <location>
        <begin position="848"/>
        <end position="864"/>
    </location>
</feature>
<evidence type="ECO:0000313" key="6">
    <source>
        <dbReference type="Proteomes" id="UP001212997"/>
    </source>
</evidence>
<keyword evidence="1" id="KW-0677">Repeat</keyword>
<dbReference type="InterPro" id="IPR002110">
    <property type="entry name" value="Ankyrin_rpt"/>
</dbReference>
<feature type="region of interest" description="Disordered" evidence="4">
    <location>
        <begin position="1266"/>
        <end position="1350"/>
    </location>
</feature>
<feature type="compositionally biased region" description="Low complexity" evidence="4">
    <location>
        <begin position="478"/>
        <end position="488"/>
    </location>
</feature>
<feature type="repeat" description="ANK" evidence="3">
    <location>
        <begin position="52"/>
        <end position="84"/>
    </location>
</feature>
<feature type="region of interest" description="Disordered" evidence="4">
    <location>
        <begin position="1475"/>
        <end position="1494"/>
    </location>
</feature>
<feature type="region of interest" description="Disordered" evidence="4">
    <location>
        <begin position="242"/>
        <end position="341"/>
    </location>
</feature>
<evidence type="ECO:0000256" key="2">
    <source>
        <dbReference type="ARBA" id="ARBA00023043"/>
    </source>
</evidence>
<feature type="compositionally biased region" description="Polar residues" evidence="4">
    <location>
        <begin position="1313"/>
        <end position="1329"/>
    </location>
</feature>
<feature type="compositionally biased region" description="Low complexity" evidence="4">
    <location>
        <begin position="1330"/>
        <end position="1342"/>
    </location>
</feature>
<feature type="region of interest" description="Disordered" evidence="4">
    <location>
        <begin position="572"/>
        <end position="734"/>
    </location>
</feature>
<dbReference type="SUPFAM" id="SSF48403">
    <property type="entry name" value="Ankyrin repeat"/>
    <property type="match status" value="1"/>
</dbReference>
<protein>
    <recommendedName>
        <fullName evidence="7">Ankyrin repeat protein</fullName>
    </recommendedName>
</protein>
<feature type="region of interest" description="Disordered" evidence="4">
    <location>
        <begin position="181"/>
        <end position="209"/>
    </location>
</feature>
<dbReference type="Proteomes" id="UP001212997">
    <property type="component" value="Unassembled WGS sequence"/>
</dbReference>
<feature type="compositionally biased region" description="Polar residues" evidence="4">
    <location>
        <begin position="642"/>
        <end position="659"/>
    </location>
</feature>
<feature type="region of interest" description="Disordered" evidence="4">
    <location>
        <begin position="995"/>
        <end position="1015"/>
    </location>
</feature>
<dbReference type="PANTHER" id="PTHR24173:SF74">
    <property type="entry name" value="ANKYRIN REPEAT DOMAIN-CONTAINING PROTEIN 16"/>
    <property type="match status" value="1"/>
</dbReference>
<feature type="compositionally biased region" description="Low complexity" evidence="4">
    <location>
        <begin position="1477"/>
        <end position="1487"/>
    </location>
</feature>
<feature type="compositionally biased region" description="Low complexity" evidence="4">
    <location>
        <begin position="577"/>
        <end position="601"/>
    </location>
</feature>
<proteinExistence type="predicted"/>
<feature type="compositionally biased region" description="Polar residues" evidence="4">
    <location>
        <begin position="509"/>
        <end position="523"/>
    </location>
</feature>
<accession>A0AAD5V2F9</accession>
<organism evidence="5 6">
    <name type="scientific">Meripilus lineatus</name>
    <dbReference type="NCBI Taxonomy" id="2056292"/>
    <lineage>
        <taxon>Eukaryota</taxon>
        <taxon>Fungi</taxon>
        <taxon>Dikarya</taxon>
        <taxon>Basidiomycota</taxon>
        <taxon>Agaricomycotina</taxon>
        <taxon>Agaricomycetes</taxon>
        <taxon>Polyporales</taxon>
        <taxon>Meripilaceae</taxon>
        <taxon>Meripilus</taxon>
    </lineage>
</organism>
<feature type="compositionally biased region" description="Basic and acidic residues" evidence="4">
    <location>
        <begin position="1276"/>
        <end position="1288"/>
    </location>
</feature>
<feature type="region of interest" description="Disordered" evidence="4">
    <location>
        <begin position="914"/>
        <end position="937"/>
    </location>
</feature>
<gene>
    <name evidence="5" type="ORF">NLI96_g6569</name>
</gene>
<dbReference type="SMART" id="SM00248">
    <property type="entry name" value="ANK"/>
    <property type="match status" value="4"/>
</dbReference>
<evidence type="ECO:0000313" key="5">
    <source>
        <dbReference type="EMBL" id="KAJ3483044.1"/>
    </source>
</evidence>
<feature type="compositionally biased region" description="Low complexity" evidence="4">
    <location>
        <begin position="1393"/>
        <end position="1416"/>
    </location>
</feature>
<dbReference type="PANTHER" id="PTHR24173">
    <property type="entry name" value="ANKYRIN REPEAT CONTAINING"/>
    <property type="match status" value="1"/>
</dbReference>
<evidence type="ECO:0000256" key="1">
    <source>
        <dbReference type="ARBA" id="ARBA00022737"/>
    </source>
</evidence>
<dbReference type="Pfam" id="PF12796">
    <property type="entry name" value="Ank_2"/>
    <property type="match status" value="2"/>
</dbReference>
<keyword evidence="6" id="KW-1185">Reference proteome</keyword>
<feature type="region of interest" description="Disordered" evidence="4">
    <location>
        <begin position="1186"/>
        <end position="1214"/>
    </location>
</feature>
<feature type="compositionally biased region" description="Low complexity" evidence="4">
    <location>
        <begin position="623"/>
        <end position="637"/>
    </location>
</feature>
<feature type="compositionally biased region" description="Low complexity" evidence="4">
    <location>
        <begin position="272"/>
        <end position="309"/>
    </location>
</feature>
<sequence>MPGIPRGLKAEAKYNVTLDFPHLGLHSAASSGDIGLVKYALEHGQPINSALDGVLPLHAACSGGSDIVVRLLIDRGADVNAPRLPRRYSSDKNRDTSAPIVGTSGSTPLHFACANGHINVVTTLLMHGAHPDRPDKHGVTPEMLARQNGFAECADVLKQWSHNKDKDLREREDRITRAYSDNSNQHQEDPHHSHPHPQRPQEKESHSYCGQLDCKDCSNRKRLRVKQSIDNALHIFRPSLSLSSTPVVSPPPSTGPSTSSGTEHTRDTFLPSSSSVSISGTTRGPSTSASASTPSTSATATTTTTPSPTNSKPQPLGEYSFYPPPESASASSSSLFAMGDYPRRPSLPHLFEHQHVQRNGSQRRPSAFGASSSSSSGRVRRPRSAGNGAEAPPSSSTQGRLAGQIQVSHSHPPTQFSAHGSGMSSTHTLSQHAQGTGTPNKVKSKLSLLNIFKKNSSDAVIVNPSTSGVGESGFASVSSGSIVGSTSPSPAPDMLSGSAAYGTHPQLFTPVSGTPSRTGSYPSLSPRHKRSVDALTHGQMPDRFRSRLASDGGIGITQAVELHHALSRDSLRGRFKTQSGPSQTSGQQAPGKSQSPSQSQGHAQADTPPQSVKRPGILKTHGRSSSGNSQSQSPSRGVQREINVNQQGDRSGSAQSGSVSPGVHPLSLSHSPPPNSNGNLPTSPPMGTRALRFDSSSTTSSQRSRGIVFGEEKGSGFRERSLSRNGRRAESRSPVRVLREVEGEVEGGIHNVLRSEPEEMFVGGFRTSPLPILGPGSSTAGMGDGDDGFTSGESGVSPRGVFRDLPTAEDVQQEGEARVVEEEDEEYGKVNSKRFDDGRNNSSRGGDAEEQEQEDSEGQEEEEGTLGRTPEEELEGPLTHVFDCPFSINCPPLTGLEPSIPTGTASHPFHSHHLLHQHQQHPHSHPQLPSHAHSTQQPLNHRLPLLHRQDPHIQTHQLQMPPHSQYEPEFLGTDSLEAQGRTRGDSMSSMITDTSSISIGGASGNNPPSSSSTSGFIDTPALEMRGLPLVDVSEGAVGLDAEGVEPQVEDVTEKEVKGGVEIGMGEVVELVSSSPPDDVTGTPASHAHTISTDSTVRLPHKRSRVPLDIDIRSISSHAQAEALVQAAQQRILDFENSPVDDDETMEFSGLGLGGMGSGSGLGEGRTPLSARLAAYGESLSIERRFKEEEEKRRSPGFVPGGFQQQQGGAPSLISLSPKSGVFGMSPSPSASASQTRVVLSPSKEASIMRDREDGLMGMKKSRVGELGMGYGPRGAGLDRKFSLEERARASPGRGKPRRMKRPHTAGGTPLSDPPSTIFGTEQTGQSHHYSSSFSAITTSSTSNLRGSPSTKPRILVASITPPSSNYLKVRADTFPVERPSLPLARSRTPDPTSSSSIPHSKSNSNSNSNSNTNSNSDLFGGGVPLSRYSTTPDDVFGDERLGLGGRGALTKEEREVARVSKLTKMGFAAGAGEAWQGAHASGHSGSSKQRHRFGIRTLVQSLTGKS</sequence>
<dbReference type="EMBL" id="JANAWD010000244">
    <property type="protein sequence ID" value="KAJ3483044.1"/>
    <property type="molecule type" value="Genomic_DNA"/>
</dbReference>
<dbReference type="PROSITE" id="PS50297">
    <property type="entry name" value="ANK_REP_REGION"/>
    <property type="match status" value="2"/>
</dbReference>
<feature type="region of interest" description="Disordered" evidence="4">
    <location>
        <begin position="478"/>
        <end position="546"/>
    </location>
</feature>
<dbReference type="PROSITE" id="PS50088">
    <property type="entry name" value="ANK_REPEAT"/>
    <property type="match status" value="2"/>
</dbReference>
<feature type="compositionally biased region" description="Basic residues" evidence="4">
    <location>
        <begin position="914"/>
        <end position="924"/>
    </location>
</feature>
<feature type="region of interest" description="Disordered" evidence="4">
    <location>
        <begin position="1378"/>
        <end position="1424"/>
    </location>
</feature>
<evidence type="ECO:0008006" key="7">
    <source>
        <dbReference type="Google" id="ProtNLM"/>
    </source>
</evidence>
<feature type="region of interest" description="Disordered" evidence="4">
    <location>
        <begin position="357"/>
        <end position="441"/>
    </location>
</feature>
<evidence type="ECO:0000256" key="3">
    <source>
        <dbReference type="PROSITE-ProRule" id="PRU00023"/>
    </source>
</evidence>